<feature type="region of interest" description="Disordered" evidence="1">
    <location>
        <begin position="53"/>
        <end position="86"/>
    </location>
</feature>
<protein>
    <submittedName>
        <fullName evidence="2">Uncharacterized protein</fullName>
    </submittedName>
</protein>
<evidence type="ECO:0000313" key="2">
    <source>
        <dbReference type="EMBL" id="DAD75088.1"/>
    </source>
</evidence>
<feature type="compositionally biased region" description="Basic and acidic residues" evidence="1">
    <location>
        <begin position="72"/>
        <end position="86"/>
    </location>
</feature>
<reference evidence="2" key="1">
    <citation type="journal article" date="2021" name="Proc. Natl. Acad. Sci. U.S.A.">
        <title>A Catalog of Tens of Thousands of Viruses from Human Metagenomes Reveals Hidden Associations with Chronic Diseases.</title>
        <authorList>
            <person name="Tisza M.J."/>
            <person name="Buck C.B."/>
        </authorList>
    </citation>
    <scope>NUCLEOTIDE SEQUENCE</scope>
    <source>
        <strain evidence="2">CtEEM24</strain>
    </source>
</reference>
<organism evidence="2">
    <name type="scientific">Siphoviridae sp. ctEEM24</name>
    <dbReference type="NCBI Taxonomy" id="2826203"/>
    <lineage>
        <taxon>Viruses</taxon>
        <taxon>Duplodnaviria</taxon>
        <taxon>Heunggongvirae</taxon>
        <taxon>Uroviricota</taxon>
        <taxon>Caudoviricetes</taxon>
    </lineage>
</organism>
<sequence>MMQIVEYTEAVDLTMHGMHDDIYVMQPMAISGMTMQEVRAAAEAGAVFAVMKQPRKEPETKEEVKPTPPRKALLDRAGRGSWTLER</sequence>
<proteinExistence type="predicted"/>
<evidence type="ECO:0000256" key="1">
    <source>
        <dbReference type="SAM" id="MobiDB-lite"/>
    </source>
</evidence>
<dbReference type="EMBL" id="BK014773">
    <property type="protein sequence ID" value="DAD75088.1"/>
    <property type="molecule type" value="Genomic_DNA"/>
</dbReference>
<accession>A0A8S5LYY5</accession>
<name>A0A8S5LYY5_9CAUD</name>
<feature type="compositionally biased region" description="Basic and acidic residues" evidence="1">
    <location>
        <begin position="54"/>
        <end position="65"/>
    </location>
</feature>